<dbReference type="Proteomes" id="UP000053058">
    <property type="component" value="Unassembled WGS sequence"/>
</dbReference>
<evidence type="ECO:0000313" key="1">
    <source>
        <dbReference type="EMBL" id="KSU06737.1"/>
    </source>
</evidence>
<dbReference type="EMBL" id="LKLN01000021">
    <property type="protein sequence ID" value="KSU06737.1"/>
    <property type="molecule type" value="Genomic_DNA"/>
</dbReference>
<organism evidence="1 2">
    <name type="scientific">Lactococcus lactis subsp. lactis</name>
    <name type="common">Streptococcus lactis</name>
    <dbReference type="NCBI Taxonomy" id="1360"/>
    <lineage>
        <taxon>Bacteria</taxon>
        <taxon>Bacillati</taxon>
        <taxon>Bacillota</taxon>
        <taxon>Bacilli</taxon>
        <taxon>Lactobacillales</taxon>
        <taxon>Streptococcaceae</taxon>
        <taxon>Lactococcus</taxon>
    </lineage>
</organism>
<reference evidence="2" key="1">
    <citation type="submission" date="2015-10" db="EMBL/GenBank/DDBJ databases">
        <title>Draft Genome Sequences of 11 Lactococcus lactis subspecies cremoris strains.</title>
        <authorList>
            <person name="Wels M."/>
            <person name="Backus L."/>
            <person name="Boekhorst J."/>
            <person name="Dijkstra A."/>
            <person name="Beerthuizen M."/>
            <person name="Kelly W."/>
            <person name="Siezen R."/>
            <person name="Bachmann H."/>
            <person name="Van Hijum S."/>
        </authorList>
    </citation>
    <scope>NUCLEOTIDE SEQUENCE [LARGE SCALE GENOMIC DNA]</scope>
    <source>
        <strain evidence="2">KF282</strain>
    </source>
</reference>
<accession>A0A0V8D0U7</accession>
<dbReference type="AlphaFoldDB" id="A0A0V8D0U7"/>
<name>A0A0V8D0U7_LACLL</name>
<dbReference type="RefSeq" id="WP_058219325.1">
    <property type="nucleotide sequence ID" value="NZ_LKLN01000021.1"/>
</dbReference>
<sequence length="86" mass="9830">MFKVKVIDLPVFHNGKRYLKDDTLEIDKGHENPSIFEVLEEIEDNPFKGVKEITLRKALEDAEIDIPDGASRDSLIQLLIDNNLPI</sequence>
<proteinExistence type="predicted"/>
<protein>
    <submittedName>
        <fullName evidence="1">Uncharacterized protein</fullName>
    </submittedName>
</protein>
<comment type="caution">
    <text evidence="1">The sequence shown here is derived from an EMBL/GenBank/DDBJ whole genome shotgun (WGS) entry which is preliminary data.</text>
</comment>
<dbReference type="PATRIC" id="fig|1360.105.peg.2647"/>
<gene>
    <name evidence="1" type="ORF">KF282_0894</name>
</gene>
<evidence type="ECO:0000313" key="2">
    <source>
        <dbReference type="Proteomes" id="UP000053058"/>
    </source>
</evidence>